<keyword evidence="4" id="KW-1185">Reference proteome</keyword>
<feature type="region of interest" description="Disordered" evidence="1">
    <location>
        <begin position="1"/>
        <end position="41"/>
    </location>
</feature>
<evidence type="ECO:0000313" key="4">
    <source>
        <dbReference type="Proteomes" id="UP001431429"/>
    </source>
</evidence>
<sequence length="172" mass="18083">MLETEQNAAGGTTPTTPASLHGMDPVDRSNRTDQSASPRTQPPWAVGCLTFLGSGLAGYGVYRLSRAGRQDCGVVQEHQLSVLDWWMWEAPLTITAAAFAGLVGWALVAGVVRRAGRGVRSVVPTVAVVGVLGVLALVHFAWLGTPYAMGTISEGGCGDGNVPAWWPSWLPV</sequence>
<dbReference type="EMBL" id="JAMQAW010000010">
    <property type="protein sequence ID" value="MCM2389234.1"/>
    <property type="molecule type" value="Genomic_DNA"/>
</dbReference>
<organism evidence="3 4">
    <name type="scientific">Streptomyces albipurpureus</name>
    <dbReference type="NCBI Taxonomy" id="2897419"/>
    <lineage>
        <taxon>Bacteria</taxon>
        <taxon>Bacillati</taxon>
        <taxon>Actinomycetota</taxon>
        <taxon>Actinomycetes</taxon>
        <taxon>Kitasatosporales</taxon>
        <taxon>Streptomycetaceae</taxon>
        <taxon>Streptomyces</taxon>
    </lineage>
</organism>
<feature type="compositionally biased region" description="Low complexity" evidence="1">
    <location>
        <begin position="8"/>
        <end position="18"/>
    </location>
</feature>
<evidence type="ECO:0000313" key="3">
    <source>
        <dbReference type="EMBL" id="MCM2389234.1"/>
    </source>
</evidence>
<protein>
    <recommendedName>
        <fullName evidence="5">Integral membrane protein</fullName>
    </recommendedName>
</protein>
<evidence type="ECO:0000256" key="2">
    <source>
        <dbReference type="SAM" id="Phobius"/>
    </source>
</evidence>
<proteinExistence type="predicted"/>
<comment type="caution">
    <text evidence="3">The sequence shown here is derived from an EMBL/GenBank/DDBJ whole genome shotgun (WGS) entry which is preliminary data.</text>
</comment>
<keyword evidence="2" id="KW-0472">Membrane</keyword>
<evidence type="ECO:0008006" key="5">
    <source>
        <dbReference type="Google" id="ProtNLM"/>
    </source>
</evidence>
<dbReference type="Proteomes" id="UP001431429">
    <property type="component" value="Unassembled WGS sequence"/>
</dbReference>
<accession>A0ABT0ULC0</accession>
<feature type="transmembrane region" description="Helical" evidence="2">
    <location>
        <begin position="122"/>
        <end position="142"/>
    </location>
</feature>
<reference evidence="3" key="1">
    <citation type="submission" date="2022-06" db="EMBL/GenBank/DDBJ databases">
        <title>Genome public.</title>
        <authorList>
            <person name="Sun Q."/>
        </authorList>
    </citation>
    <scope>NUCLEOTIDE SEQUENCE</scope>
    <source>
        <strain evidence="3">CWNU-1</strain>
    </source>
</reference>
<name>A0ABT0ULC0_9ACTN</name>
<feature type="transmembrane region" description="Helical" evidence="2">
    <location>
        <begin position="85"/>
        <end position="110"/>
    </location>
</feature>
<keyword evidence="2" id="KW-1133">Transmembrane helix</keyword>
<keyword evidence="2" id="KW-0812">Transmembrane</keyword>
<feature type="transmembrane region" description="Helical" evidence="2">
    <location>
        <begin position="44"/>
        <end position="65"/>
    </location>
</feature>
<evidence type="ECO:0000256" key="1">
    <source>
        <dbReference type="SAM" id="MobiDB-lite"/>
    </source>
</evidence>
<dbReference type="RefSeq" id="WP_250919570.1">
    <property type="nucleotide sequence ID" value="NZ_JAMQAW010000010.1"/>
</dbReference>
<gene>
    <name evidence="3" type="ORF">NBG84_13165</name>
</gene>